<accession>A0A7W5AC26</accession>
<evidence type="ECO:0000256" key="1">
    <source>
        <dbReference type="SAM" id="MobiDB-lite"/>
    </source>
</evidence>
<evidence type="ECO:0000313" key="2">
    <source>
        <dbReference type="EMBL" id="MBB3093199.1"/>
    </source>
</evidence>
<evidence type="ECO:0000313" key="3">
    <source>
        <dbReference type="Proteomes" id="UP000590749"/>
    </source>
</evidence>
<dbReference type="EMBL" id="JACHXF010000001">
    <property type="protein sequence ID" value="MBB3093199.1"/>
    <property type="molecule type" value="Genomic_DNA"/>
</dbReference>
<gene>
    <name evidence="2" type="ORF">FHR83_000833</name>
</gene>
<protein>
    <submittedName>
        <fullName evidence="2">Uncharacterized protein</fullName>
    </submittedName>
</protein>
<dbReference type="AlphaFoldDB" id="A0A7W5AC26"/>
<reference evidence="2 3" key="1">
    <citation type="submission" date="2020-08" db="EMBL/GenBank/DDBJ databases">
        <title>Genomic Encyclopedia of Type Strains, Phase III (KMG-III): the genomes of soil and plant-associated and newly described type strains.</title>
        <authorList>
            <person name="Whitman W."/>
        </authorList>
    </citation>
    <scope>NUCLEOTIDE SEQUENCE [LARGE SCALE GENOMIC DNA]</scope>
    <source>
        <strain evidence="2 3">CECT 3287</strain>
    </source>
</reference>
<organism evidence="2 3">
    <name type="scientific">Actinoplanes campanulatus</name>
    <dbReference type="NCBI Taxonomy" id="113559"/>
    <lineage>
        <taxon>Bacteria</taxon>
        <taxon>Bacillati</taxon>
        <taxon>Actinomycetota</taxon>
        <taxon>Actinomycetes</taxon>
        <taxon>Micromonosporales</taxon>
        <taxon>Micromonosporaceae</taxon>
        <taxon>Actinoplanes</taxon>
    </lineage>
</organism>
<comment type="caution">
    <text evidence="2">The sequence shown here is derived from an EMBL/GenBank/DDBJ whole genome shotgun (WGS) entry which is preliminary data.</text>
</comment>
<sequence>MAAHIDADTPTEITRQGRELSYQAALAQPASETGAAMKPALVPGHGVPDQSPQDFDPDAIVRSLRES</sequence>
<dbReference type="Proteomes" id="UP000590749">
    <property type="component" value="Unassembled WGS sequence"/>
</dbReference>
<name>A0A7W5AC26_9ACTN</name>
<proteinExistence type="predicted"/>
<feature type="region of interest" description="Disordered" evidence="1">
    <location>
        <begin position="28"/>
        <end position="57"/>
    </location>
</feature>
<keyword evidence="3" id="KW-1185">Reference proteome</keyword>